<dbReference type="InterPro" id="IPR014710">
    <property type="entry name" value="RmlC-like_jellyroll"/>
</dbReference>
<keyword evidence="4" id="KW-0134">Cell wall</keyword>
<evidence type="ECO:0000256" key="18">
    <source>
        <dbReference type="RuleBase" id="RU366015"/>
    </source>
</evidence>
<evidence type="ECO:0000256" key="13">
    <source>
        <dbReference type="ARBA" id="ARBA00023294"/>
    </source>
</evidence>
<keyword evidence="6 18" id="KW-0964">Secreted</keyword>
<dbReference type="InterPro" id="IPR006045">
    <property type="entry name" value="Cupin_1"/>
</dbReference>
<feature type="binding site" evidence="15">
    <location>
        <position position="111"/>
    </location>
    <ligand>
        <name>oxalate</name>
        <dbReference type="ChEBI" id="CHEBI:30623"/>
    </ligand>
</feature>
<evidence type="ECO:0000256" key="17">
    <source>
        <dbReference type="PIRSR" id="PIRSR601929-3"/>
    </source>
</evidence>
<dbReference type="InterPro" id="IPR011051">
    <property type="entry name" value="RmlC_Cupin_sf"/>
</dbReference>
<evidence type="ECO:0000256" key="11">
    <source>
        <dbReference type="ARBA" id="ARBA00023180"/>
    </source>
</evidence>
<dbReference type="Proteomes" id="UP001457282">
    <property type="component" value="Unassembled WGS sequence"/>
</dbReference>
<organism evidence="20 21">
    <name type="scientific">Rubus argutus</name>
    <name type="common">Southern blackberry</name>
    <dbReference type="NCBI Taxonomy" id="59490"/>
    <lineage>
        <taxon>Eukaryota</taxon>
        <taxon>Viridiplantae</taxon>
        <taxon>Streptophyta</taxon>
        <taxon>Embryophyta</taxon>
        <taxon>Tracheophyta</taxon>
        <taxon>Spermatophyta</taxon>
        <taxon>Magnoliopsida</taxon>
        <taxon>eudicotyledons</taxon>
        <taxon>Gunneridae</taxon>
        <taxon>Pentapetalae</taxon>
        <taxon>rosids</taxon>
        <taxon>fabids</taxon>
        <taxon>Rosales</taxon>
        <taxon>Rosaceae</taxon>
        <taxon>Rosoideae</taxon>
        <taxon>Rosoideae incertae sedis</taxon>
        <taxon>Rubus</taxon>
    </lineage>
</organism>
<dbReference type="PRINTS" id="PR00325">
    <property type="entry name" value="GERMIN"/>
</dbReference>
<feature type="domain" description="Cupin type-1" evidence="19">
    <location>
        <begin position="56"/>
        <end position="203"/>
    </location>
</feature>
<keyword evidence="5 18" id="KW-0052">Apoplast</keyword>
<feature type="binding site" evidence="16">
    <location>
        <position position="151"/>
    </location>
    <ligand>
        <name>Mn(2+)</name>
        <dbReference type="ChEBI" id="CHEBI:29035"/>
    </ligand>
</feature>
<evidence type="ECO:0000313" key="21">
    <source>
        <dbReference type="Proteomes" id="UP001457282"/>
    </source>
</evidence>
<comment type="function">
    <text evidence="14">Probable receptor for the plant growth-promoting hormone auxin.</text>
</comment>
<accession>A0AAW1YFQ4</accession>
<feature type="disulfide bond" evidence="17">
    <location>
        <begin position="27"/>
        <end position="42"/>
    </location>
</feature>
<feature type="binding site" evidence="16">
    <location>
        <position position="111"/>
    </location>
    <ligand>
        <name>Mn(2+)</name>
        <dbReference type="ChEBI" id="CHEBI:29035"/>
    </ligand>
</feature>
<feature type="binding site" evidence="16">
    <location>
        <position position="104"/>
    </location>
    <ligand>
        <name>Mn(2+)</name>
        <dbReference type="ChEBI" id="CHEBI:29035"/>
    </ligand>
</feature>
<evidence type="ECO:0000256" key="7">
    <source>
        <dbReference type="ARBA" id="ARBA00022723"/>
    </source>
</evidence>
<dbReference type="SUPFAM" id="SSF51182">
    <property type="entry name" value="RmlC-like cupins"/>
    <property type="match status" value="1"/>
</dbReference>
<evidence type="ECO:0000256" key="8">
    <source>
        <dbReference type="ARBA" id="ARBA00022729"/>
    </source>
</evidence>
<dbReference type="PANTHER" id="PTHR31238">
    <property type="entry name" value="GERMIN-LIKE PROTEIN SUBFAMILY 3 MEMBER 3"/>
    <property type="match status" value="1"/>
</dbReference>
<keyword evidence="9 17" id="KW-1015">Disulfide bond</keyword>
<evidence type="ECO:0000256" key="5">
    <source>
        <dbReference type="ARBA" id="ARBA00022523"/>
    </source>
</evidence>
<evidence type="ECO:0000256" key="14">
    <source>
        <dbReference type="ARBA" id="ARBA00060231"/>
    </source>
</evidence>
<evidence type="ECO:0000256" key="3">
    <source>
        <dbReference type="ARBA" id="ARBA00007456"/>
    </source>
</evidence>
<keyword evidence="13" id="KW-0927">Auxin signaling pathway</keyword>
<evidence type="ECO:0000256" key="10">
    <source>
        <dbReference type="ARBA" id="ARBA00023170"/>
    </source>
</evidence>
<proteinExistence type="inferred from homology"/>
<keyword evidence="11" id="KW-0325">Glycoprotein</keyword>
<feature type="binding site" evidence="16">
    <location>
        <position position="106"/>
    </location>
    <ligand>
        <name>Mn(2+)</name>
        <dbReference type="ChEBI" id="CHEBI:29035"/>
    </ligand>
</feature>
<keyword evidence="7 15" id="KW-0479">Metal-binding</keyword>
<keyword evidence="12 15" id="KW-0464">Manganese</keyword>
<name>A0AAW1YFQ4_RUBAR</name>
<dbReference type="CDD" id="cd02241">
    <property type="entry name" value="cupin_OxOx"/>
    <property type="match status" value="1"/>
</dbReference>
<keyword evidence="10" id="KW-0675">Receptor</keyword>
<evidence type="ECO:0000313" key="20">
    <source>
        <dbReference type="EMBL" id="KAK9947948.1"/>
    </source>
</evidence>
<keyword evidence="8 18" id="KW-0732">Signal</keyword>
<evidence type="ECO:0000256" key="6">
    <source>
        <dbReference type="ARBA" id="ARBA00022525"/>
    </source>
</evidence>
<evidence type="ECO:0000259" key="19">
    <source>
        <dbReference type="SMART" id="SM00835"/>
    </source>
</evidence>
<gene>
    <name evidence="20" type="ORF">M0R45_003543</name>
</gene>
<evidence type="ECO:0000256" key="9">
    <source>
        <dbReference type="ARBA" id="ARBA00023157"/>
    </source>
</evidence>
<comment type="similarity">
    <text evidence="3 18">Belongs to the germin family.</text>
</comment>
<evidence type="ECO:0000256" key="12">
    <source>
        <dbReference type="ARBA" id="ARBA00023211"/>
    </source>
</evidence>
<keyword evidence="21" id="KW-1185">Reference proteome</keyword>
<dbReference type="GO" id="GO:0030145">
    <property type="term" value="F:manganese ion binding"/>
    <property type="evidence" value="ECO:0007669"/>
    <property type="project" value="UniProtKB-UniRule"/>
</dbReference>
<dbReference type="AlphaFoldDB" id="A0AAW1YFQ4"/>
<dbReference type="GO" id="GO:0009734">
    <property type="term" value="P:auxin-activated signaling pathway"/>
    <property type="evidence" value="ECO:0007669"/>
    <property type="project" value="UniProtKB-KW"/>
</dbReference>
<dbReference type="InterPro" id="IPR001929">
    <property type="entry name" value="Germin"/>
</dbReference>
<protein>
    <recommendedName>
        <fullName evidence="18">Germin-like protein</fullName>
    </recommendedName>
</protein>
<dbReference type="FunFam" id="2.60.120.10:FF:000047">
    <property type="entry name" value="Auxin-binding protein ABP19a"/>
    <property type="match status" value="1"/>
</dbReference>
<feature type="signal peptide" evidence="18">
    <location>
        <begin position="1"/>
        <end position="20"/>
    </location>
</feature>
<reference evidence="20 21" key="1">
    <citation type="journal article" date="2023" name="G3 (Bethesda)">
        <title>A chromosome-length genome assembly and annotation of blackberry (Rubus argutus, cv. 'Hillquist').</title>
        <authorList>
            <person name="Bruna T."/>
            <person name="Aryal R."/>
            <person name="Dudchenko O."/>
            <person name="Sargent D.J."/>
            <person name="Mead D."/>
            <person name="Buti M."/>
            <person name="Cavallini A."/>
            <person name="Hytonen T."/>
            <person name="Andres J."/>
            <person name="Pham M."/>
            <person name="Weisz D."/>
            <person name="Mascagni F."/>
            <person name="Usai G."/>
            <person name="Natali L."/>
            <person name="Bassil N."/>
            <person name="Fernandez G.E."/>
            <person name="Lomsadze A."/>
            <person name="Armour M."/>
            <person name="Olukolu B."/>
            <person name="Poorten T."/>
            <person name="Britton C."/>
            <person name="Davik J."/>
            <person name="Ashrafi H."/>
            <person name="Aiden E.L."/>
            <person name="Borodovsky M."/>
            <person name="Worthington M."/>
        </authorList>
    </citation>
    <scope>NUCLEOTIDE SEQUENCE [LARGE SCALE GENOMIC DNA]</scope>
    <source>
        <strain evidence="20">PI 553951</strain>
    </source>
</reference>
<evidence type="ECO:0000256" key="15">
    <source>
        <dbReference type="PIRSR" id="PIRSR601929-1"/>
    </source>
</evidence>
<feature type="binding site" evidence="15">
    <location>
        <position position="106"/>
    </location>
    <ligand>
        <name>oxalate</name>
        <dbReference type="ChEBI" id="CHEBI:30623"/>
    </ligand>
</feature>
<evidence type="ECO:0000256" key="4">
    <source>
        <dbReference type="ARBA" id="ARBA00022512"/>
    </source>
</evidence>
<dbReference type="GO" id="GO:0048046">
    <property type="term" value="C:apoplast"/>
    <property type="evidence" value="ECO:0007669"/>
    <property type="project" value="UniProtKB-SubCell"/>
</dbReference>
<dbReference type="EMBL" id="JBEDUW010000001">
    <property type="protein sequence ID" value="KAK9947948.1"/>
    <property type="molecule type" value="Genomic_DNA"/>
</dbReference>
<dbReference type="SMART" id="SM00835">
    <property type="entry name" value="Cupin_1"/>
    <property type="match status" value="1"/>
</dbReference>
<sequence length="213" mass="22643">MGFPIFFFLLFCLILSCSYAEHVQDFCVADYAAPQGPAGYACKDPAKVSVDDFVHSGLGVPSNTSNVFKFGFTAAFASNFAALNGLGVSVGRSDIEVGGVVPIHSHSGATEVVVIGEGSSIIGGFIASNNKVYQKILNKGDTMVLPQGLYHFFVNQGKTPAVIFVAFSSESPTVQLLDTALFQNDLSTDIIARTTLLDPPQIQKLKRRLGGTN</sequence>
<comment type="caution">
    <text evidence="20">The sequence shown here is derived from an EMBL/GenBank/DDBJ whole genome shotgun (WGS) entry which is preliminary data.</text>
</comment>
<dbReference type="Pfam" id="PF00190">
    <property type="entry name" value="Cupin_1"/>
    <property type="match status" value="1"/>
</dbReference>
<feature type="chain" id="PRO_5043086593" description="Germin-like protein" evidence="18">
    <location>
        <begin position="21"/>
        <end position="213"/>
    </location>
</feature>
<evidence type="ECO:0000256" key="2">
    <source>
        <dbReference type="ARBA" id="ARBA00004271"/>
    </source>
</evidence>
<evidence type="ECO:0000256" key="1">
    <source>
        <dbReference type="ARBA" id="ARBA00004191"/>
    </source>
</evidence>
<evidence type="ECO:0000256" key="16">
    <source>
        <dbReference type="PIRSR" id="PIRSR601929-2"/>
    </source>
</evidence>
<comment type="subcellular location">
    <subcellularLocation>
        <location evidence="1">Secreted</location>
        <location evidence="1">Cell wall</location>
    </subcellularLocation>
    <subcellularLocation>
        <location evidence="2 18">Secreted</location>
        <location evidence="2 18">Extracellular space</location>
        <location evidence="2 18">Apoplast</location>
    </subcellularLocation>
</comment>
<dbReference type="Gene3D" id="2.60.120.10">
    <property type="entry name" value="Jelly Rolls"/>
    <property type="match status" value="1"/>
</dbReference>